<proteinExistence type="predicted"/>
<evidence type="ECO:0000313" key="3">
    <source>
        <dbReference type="Proteomes" id="UP000768462"/>
    </source>
</evidence>
<dbReference type="SUPFAM" id="SSF56300">
    <property type="entry name" value="Metallo-dependent phosphatases"/>
    <property type="match status" value="1"/>
</dbReference>
<name>A0A927WDY1_9CLOT</name>
<dbReference type="Gene3D" id="3.60.21.10">
    <property type="match status" value="1"/>
</dbReference>
<dbReference type="AlphaFoldDB" id="A0A927WDY1"/>
<dbReference type="Proteomes" id="UP000768462">
    <property type="component" value="Unassembled WGS sequence"/>
</dbReference>
<dbReference type="InterPro" id="IPR051158">
    <property type="entry name" value="Metallophosphoesterase_sf"/>
</dbReference>
<dbReference type="InterPro" id="IPR029052">
    <property type="entry name" value="Metallo-depent_PP-like"/>
</dbReference>
<dbReference type="InterPro" id="IPR004843">
    <property type="entry name" value="Calcineurin-like_PHP"/>
</dbReference>
<dbReference type="PANTHER" id="PTHR31302:SF0">
    <property type="entry name" value="TRANSMEMBRANE PROTEIN WITH METALLOPHOSPHOESTERASE DOMAIN"/>
    <property type="match status" value="1"/>
</dbReference>
<protein>
    <submittedName>
        <fullName evidence="2">Metallophosphoesterase</fullName>
    </submittedName>
</protein>
<dbReference type="GO" id="GO:0016787">
    <property type="term" value="F:hydrolase activity"/>
    <property type="evidence" value="ECO:0007669"/>
    <property type="project" value="InterPro"/>
</dbReference>
<evidence type="ECO:0000313" key="2">
    <source>
        <dbReference type="EMBL" id="MBE6061848.1"/>
    </source>
</evidence>
<dbReference type="PANTHER" id="PTHR31302">
    <property type="entry name" value="TRANSMEMBRANE PROTEIN WITH METALLOPHOSPHOESTERASE DOMAIN-RELATED"/>
    <property type="match status" value="1"/>
</dbReference>
<evidence type="ECO:0000259" key="1">
    <source>
        <dbReference type="Pfam" id="PF00149"/>
    </source>
</evidence>
<dbReference type="EMBL" id="SVCM01000204">
    <property type="protein sequence ID" value="MBE6061848.1"/>
    <property type="molecule type" value="Genomic_DNA"/>
</dbReference>
<reference evidence="2" key="1">
    <citation type="submission" date="2019-04" db="EMBL/GenBank/DDBJ databases">
        <title>Evolution of Biomass-Degrading Anaerobic Consortia Revealed by Metagenomics.</title>
        <authorList>
            <person name="Peng X."/>
        </authorList>
    </citation>
    <scope>NUCLEOTIDE SEQUENCE</scope>
    <source>
        <strain evidence="2">SIG254</strain>
    </source>
</reference>
<comment type="caution">
    <text evidence="2">The sequence shown here is derived from an EMBL/GenBank/DDBJ whole genome shotgun (WGS) entry which is preliminary data.</text>
</comment>
<organism evidence="2 3">
    <name type="scientific">Clostridium sulfidigenes</name>
    <dbReference type="NCBI Taxonomy" id="318464"/>
    <lineage>
        <taxon>Bacteria</taxon>
        <taxon>Bacillati</taxon>
        <taxon>Bacillota</taxon>
        <taxon>Clostridia</taxon>
        <taxon>Eubacteriales</taxon>
        <taxon>Clostridiaceae</taxon>
        <taxon>Clostridium</taxon>
    </lineage>
</organism>
<gene>
    <name evidence="2" type="ORF">E7215_17045</name>
</gene>
<sequence length="312" mass="35259">MKLKKMSLVIGCILLLIGFISYTVWDNNRVVVDKVTLTSQKLPENLDGYTILQITDLHGKSFGKDQKALVNLIKKQKYDLVLFTGDYVSDDNQNLKPLEDLLKGLPTEKEMFYILGNSDEDNSVATLVSGNRFYDLFIKYGVKPLYPGQKISKGGESLWLKTNPYASALYEISRDIPQELINAKNEFDAQYKSAVNPFTIEVSHRPTEIDYENEIIHDYRTNILNETDKEWIDWDVSINGHTHGGQMILPFVGPLYAPNYGFMPGKINVRGVHSKNGHTQYVCPGLGVSGPSFARFRLFNTPSIGLITLKKI</sequence>
<feature type="domain" description="Calcineurin-like phosphoesterase" evidence="1">
    <location>
        <begin position="50"/>
        <end position="244"/>
    </location>
</feature>
<accession>A0A927WDY1</accession>
<dbReference type="Pfam" id="PF00149">
    <property type="entry name" value="Metallophos"/>
    <property type="match status" value="1"/>
</dbReference>